<feature type="active site" description="Proton acceptor" evidence="12">
    <location>
        <position position="248"/>
    </location>
</feature>
<keyword evidence="4 12" id="KW-0808">Transferase</keyword>
<protein>
    <recommendedName>
        <fullName evidence="3 12">Ribokinase</fullName>
        <shortName evidence="12">RK</shortName>
        <ecNumber evidence="2 12">2.7.1.15</ecNumber>
    </recommendedName>
</protein>
<dbReference type="Proteomes" id="UP000671862">
    <property type="component" value="Chromosome"/>
</dbReference>
<dbReference type="CDD" id="cd01174">
    <property type="entry name" value="ribokinase"/>
    <property type="match status" value="1"/>
</dbReference>
<feature type="binding site" evidence="12">
    <location>
        <position position="244"/>
    </location>
    <ligand>
        <name>K(+)</name>
        <dbReference type="ChEBI" id="CHEBI:29103"/>
    </ligand>
</feature>
<evidence type="ECO:0000256" key="7">
    <source>
        <dbReference type="ARBA" id="ARBA00022777"/>
    </source>
</evidence>
<evidence type="ECO:0000256" key="3">
    <source>
        <dbReference type="ARBA" id="ARBA00016943"/>
    </source>
</evidence>
<evidence type="ECO:0000256" key="12">
    <source>
        <dbReference type="HAMAP-Rule" id="MF_01987"/>
    </source>
</evidence>
<dbReference type="GO" id="GO:0004747">
    <property type="term" value="F:ribokinase activity"/>
    <property type="evidence" value="ECO:0007669"/>
    <property type="project" value="UniProtKB-EC"/>
</dbReference>
<accession>A0ABX7S835</accession>
<dbReference type="RefSeq" id="WP_207566168.1">
    <property type="nucleotide sequence ID" value="NZ_CP071446.1"/>
</dbReference>
<comment type="caution">
    <text evidence="12">Lacks conserved residue(s) required for the propagation of feature annotation.</text>
</comment>
<keyword evidence="10 12" id="KW-0630">Potassium</keyword>
<comment type="activity regulation">
    <text evidence="12">Activated by a monovalent cation that binds near, but not in, the active site. The most likely occupant of the site in vivo is potassium. Ion binding induces a conformational change that may alter substrate affinity.</text>
</comment>
<keyword evidence="12" id="KW-0963">Cytoplasm</keyword>
<proteinExistence type="inferred from homology"/>
<dbReference type="Gene3D" id="3.40.1190.20">
    <property type="match status" value="1"/>
</dbReference>
<dbReference type="PANTHER" id="PTHR10584">
    <property type="entry name" value="SUGAR KINASE"/>
    <property type="match status" value="1"/>
</dbReference>
<feature type="binding site" evidence="12">
    <location>
        <position position="278"/>
    </location>
    <ligand>
        <name>K(+)</name>
        <dbReference type="ChEBI" id="CHEBI:29103"/>
    </ligand>
</feature>
<evidence type="ECO:0000256" key="1">
    <source>
        <dbReference type="ARBA" id="ARBA00005380"/>
    </source>
</evidence>
<gene>
    <name evidence="12 14" type="primary">rbsK</name>
    <name evidence="14" type="ORF">JYK00_06810</name>
</gene>
<feature type="binding site" evidence="12">
    <location>
        <begin position="216"/>
        <end position="221"/>
    </location>
    <ligand>
        <name>ATP</name>
        <dbReference type="ChEBI" id="CHEBI:30616"/>
    </ligand>
</feature>
<dbReference type="PROSITE" id="PS00584">
    <property type="entry name" value="PFKB_KINASES_2"/>
    <property type="match status" value="1"/>
</dbReference>
<evidence type="ECO:0000259" key="13">
    <source>
        <dbReference type="Pfam" id="PF00294"/>
    </source>
</evidence>
<evidence type="ECO:0000256" key="11">
    <source>
        <dbReference type="ARBA" id="ARBA00023277"/>
    </source>
</evidence>
<dbReference type="PRINTS" id="PR00990">
    <property type="entry name" value="RIBOKINASE"/>
</dbReference>
<comment type="pathway">
    <text evidence="12">Carbohydrate metabolism; D-ribose degradation; D-ribose 5-phosphate from beta-D-ribopyranose: step 2/2.</text>
</comment>
<dbReference type="InterPro" id="IPR011877">
    <property type="entry name" value="Ribokinase"/>
</dbReference>
<sequence>MISIVGSSNMDIVLNVKKFTLPGETQKAMNLHYFPGGKGANQAVTVARLTNFPVLFLTCLGNDSYGAKLRESYNLLKIRGYEIVNDYNGLAFIEVTEQGENRIIIYPGANRKLSIDLVLKKKEMLLKNDIVLLQNEIPFKTSLEVAKLFKENGKLVIFDPAPVEGIEKEIFRYVDFLTPNEEETKLLSNKFFGKFISFDESFKNFQEFGLKRMIIKLGEAGVLYFDGSRKVKIPAFKVKAKDTTAAGDVFNGAFAVALFETKNIEYSLIFACAASAISVTRSGAQTSIPERKEVERFLEKNLKEKQILR</sequence>
<evidence type="ECO:0000313" key="14">
    <source>
        <dbReference type="EMBL" id="QTA37443.1"/>
    </source>
</evidence>
<dbReference type="InterPro" id="IPR002173">
    <property type="entry name" value="Carboh/pur_kinase_PfkB_CS"/>
</dbReference>
<comment type="catalytic activity">
    <reaction evidence="12">
        <text>D-ribose + ATP = D-ribose 5-phosphate + ADP + H(+)</text>
        <dbReference type="Rhea" id="RHEA:13697"/>
        <dbReference type="ChEBI" id="CHEBI:15378"/>
        <dbReference type="ChEBI" id="CHEBI:30616"/>
        <dbReference type="ChEBI" id="CHEBI:47013"/>
        <dbReference type="ChEBI" id="CHEBI:78346"/>
        <dbReference type="ChEBI" id="CHEBI:456216"/>
        <dbReference type="EC" id="2.7.1.15"/>
    </reaction>
</comment>
<comment type="subcellular location">
    <subcellularLocation>
        <location evidence="12">Cytoplasm</location>
    </subcellularLocation>
</comment>
<evidence type="ECO:0000256" key="2">
    <source>
        <dbReference type="ARBA" id="ARBA00012035"/>
    </source>
</evidence>
<comment type="similarity">
    <text evidence="1">Belongs to the carbohydrate kinase pfkB family.</text>
</comment>
<dbReference type="PANTHER" id="PTHR10584:SF166">
    <property type="entry name" value="RIBOKINASE"/>
    <property type="match status" value="1"/>
</dbReference>
<dbReference type="InterPro" id="IPR029056">
    <property type="entry name" value="Ribokinase-like"/>
</dbReference>
<keyword evidence="11 12" id="KW-0119">Carbohydrate metabolism</keyword>
<dbReference type="NCBIfam" id="TIGR02152">
    <property type="entry name" value="D_ribokin_bact"/>
    <property type="match status" value="1"/>
</dbReference>
<feature type="binding site" evidence="12">
    <location>
        <position position="283"/>
    </location>
    <ligand>
        <name>K(+)</name>
        <dbReference type="ChEBI" id="CHEBI:29103"/>
    </ligand>
</feature>
<feature type="domain" description="Carbohydrate kinase PfkB" evidence="13">
    <location>
        <begin position="2"/>
        <end position="290"/>
    </location>
</feature>
<dbReference type="SUPFAM" id="SSF53613">
    <property type="entry name" value="Ribokinase-like"/>
    <property type="match status" value="1"/>
</dbReference>
<comment type="similarity">
    <text evidence="12">Belongs to the carbohydrate kinase PfkB family. Ribokinase subfamily.</text>
</comment>
<feature type="binding site" evidence="12">
    <location>
        <begin position="247"/>
        <end position="248"/>
    </location>
    <ligand>
        <name>ATP</name>
        <dbReference type="ChEBI" id="CHEBI:30616"/>
    </ligand>
</feature>
<evidence type="ECO:0000256" key="4">
    <source>
        <dbReference type="ARBA" id="ARBA00022679"/>
    </source>
</evidence>
<evidence type="ECO:0000256" key="10">
    <source>
        <dbReference type="ARBA" id="ARBA00022958"/>
    </source>
</evidence>
<evidence type="ECO:0000256" key="5">
    <source>
        <dbReference type="ARBA" id="ARBA00022723"/>
    </source>
</evidence>
<organism evidence="14 15">
    <name type="scientific">Thermosipho ferrireducens</name>
    <dbReference type="NCBI Taxonomy" id="2571116"/>
    <lineage>
        <taxon>Bacteria</taxon>
        <taxon>Thermotogati</taxon>
        <taxon>Thermotogota</taxon>
        <taxon>Thermotogae</taxon>
        <taxon>Thermotogales</taxon>
        <taxon>Fervidobacteriaceae</taxon>
        <taxon>Thermosipho</taxon>
    </lineage>
</organism>
<evidence type="ECO:0000256" key="6">
    <source>
        <dbReference type="ARBA" id="ARBA00022741"/>
    </source>
</evidence>
<feature type="binding site" evidence="12">
    <location>
        <position position="242"/>
    </location>
    <ligand>
        <name>K(+)</name>
        <dbReference type="ChEBI" id="CHEBI:29103"/>
    </ligand>
</feature>
<dbReference type="InterPro" id="IPR011611">
    <property type="entry name" value="PfkB_dom"/>
</dbReference>
<evidence type="ECO:0000256" key="8">
    <source>
        <dbReference type="ARBA" id="ARBA00022840"/>
    </source>
</evidence>
<name>A0ABX7S835_9BACT</name>
<keyword evidence="9 12" id="KW-0460">Magnesium</keyword>
<reference evidence="14 15" key="1">
    <citation type="submission" date="2021-03" db="EMBL/GenBank/DDBJ databases">
        <title>Thermosipho ferrireducens sp.nov., an anaerobic thermophilic iron-reducing bacterium isolated from a deep-sea hydrothermal sulfide deposits.</title>
        <authorList>
            <person name="Zeng X."/>
            <person name="Chen Y."/>
            <person name="Shao Z."/>
        </authorList>
    </citation>
    <scope>NUCLEOTIDE SEQUENCE [LARGE SCALE GENOMIC DNA]</scope>
    <source>
        <strain evidence="14 15">JL129W03</strain>
    </source>
</reference>
<dbReference type="EC" id="2.7.1.15" evidence="2 12"/>
<dbReference type="HAMAP" id="MF_01987">
    <property type="entry name" value="Ribokinase"/>
    <property type="match status" value="1"/>
</dbReference>
<keyword evidence="6 12" id="KW-0547">Nucleotide-binding</keyword>
<feature type="binding site" evidence="12">
    <location>
        <position position="281"/>
    </location>
    <ligand>
        <name>K(+)</name>
        <dbReference type="ChEBI" id="CHEBI:29103"/>
    </ligand>
</feature>
<keyword evidence="5 12" id="KW-0479">Metal-binding</keyword>
<feature type="binding site" evidence="12">
    <location>
        <begin position="37"/>
        <end position="41"/>
    </location>
    <ligand>
        <name>substrate</name>
    </ligand>
</feature>
<keyword evidence="15" id="KW-1185">Reference proteome</keyword>
<evidence type="ECO:0000313" key="15">
    <source>
        <dbReference type="Proteomes" id="UP000671862"/>
    </source>
</evidence>
<feature type="binding site" evidence="12">
    <location>
        <position position="180"/>
    </location>
    <ligand>
        <name>ATP</name>
        <dbReference type="ChEBI" id="CHEBI:30616"/>
    </ligand>
</feature>
<feature type="binding site" evidence="12">
    <location>
        <begin position="9"/>
        <end position="11"/>
    </location>
    <ligand>
        <name>substrate</name>
    </ligand>
</feature>
<feature type="binding site" evidence="12">
    <location>
        <position position="136"/>
    </location>
    <ligand>
        <name>substrate</name>
    </ligand>
</feature>
<comment type="subunit">
    <text evidence="12">Homodimer.</text>
</comment>
<dbReference type="EMBL" id="CP071446">
    <property type="protein sequence ID" value="QTA37443.1"/>
    <property type="molecule type" value="Genomic_DNA"/>
</dbReference>
<dbReference type="Pfam" id="PF00294">
    <property type="entry name" value="PfkB"/>
    <property type="match status" value="1"/>
</dbReference>
<comment type="function">
    <text evidence="12">Catalyzes the phosphorylation of ribose at O-5 in a reaction requiring ATP and magnesium. The resulting D-ribose-5-phosphate can then be used either for sythesis of nucleotides, histidine, and tryptophan, or as a component of the pentose phosphate pathway.</text>
</comment>
<keyword evidence="8 12" id="KW-0067">ATP-binding</keyword>
<feature type="binding site" evidence="12">
    <location>
        <position position="287"/>
    </location>
    <ligand>
        <name>K(+)</name>
        <dbReference type="ChEBI" id="CHEBI:29103"/>
    </ligand>
</feature>
<comment type="cofactor">
    <cofactor evidence="12">
        <name>Mg(2+)</name>
        <dbReference type="ChEBI" id="CHEBI:18420"/>
    </cofactor>
    <text evidence="12">Requires a divalent cation, most likely magnesium in vivo, as an electrophilic catalyst to aid phosphoryl group transfer. It is the chelate of the metal and the nucleotide that is the actual substrate.</text>
</comment>
<evidence type="ECO:0000256" key="9">
    <source>
        <dbReference type="ARBA" id="ARBA00022842"/>
    </source>
</evidence>
<keyword evidence="7 12" id="KW-0418">Kinase</keyword>
<feature type="binding site" evidence="12">
    <location>
        <position position="248"/>
    </location>
    <ligand>
        <name>substrate</name>
    </ligand>
</feature>
<dbReference type="InterPro" id="IPR002139">
    <property type="entry name" value="Ribo/fructo_kinase"/>
</dbReference>